<dbReference type="EMBL" id="LKHV02000001">
    <property type="protein sequence ID" value="MCS5708465.1"/>
    <property type="molecule type" value="Genomic_DNA"/>
</dbReference>
<reference evidence="3" key="2">
    <citation type="journal article" date="2016" name="Genome Announc.">
        <title>Draft Genome Sequences of Two Novel Amoeba-Resistant Intranuclear Bacteria, 'Candidatus Berkiella cookevillensis' and 'Candidatus Berkiella aquae'.</title>
        <authorList>
            <person name="Mehari Y.T."/>
            <person name="Arivett B.A."/>
            <person name="Farone A.L."/>
            <person name="Gunderson J.H."/>
            <person name="Farone M.B."/>
        </authorList>
    </citation>
    <scope>NUCLEOTIDE SEQUENCE</scope>
    <source>
        <strain evidence="3">CC99</strain>
    </source>
</reference>
<dbReference type="AlphaFoldDB" id="A0A0Q9YH70"/>
<evidence type="ECO:0008006" key="5">
    <source>
        <dbReference type="Google" id="ProtNLM"/>
    </source>
</evidence>
<evidence type="ECO:0000313" key="4">
    <source>
        <dbReference type="Proteomes" id="UP000051494"/>
    </source>
</evidence>
<proteinExistence type="predicted"/>
<evidence type="ECO:0000313" key="3">
    <source>
        <dbReference type="EMBL" id="MCS5708465.1"/>
    </source>
</evidence>
<dbReference type="Proteomes" id="UP000051494">
    <property type="component" value="Unassembled WGS sequence"/>
</dbReference>
<reference evidence="2" key="1">
    <citation type="submission" date="2015-09" db="EMBL/GenBank/DDBJ databases">
        <title>Draft Genome Sequences of Two Novel Amoeba-resistant Intranuclear Bacteria, Candidatus Berkiella cookevillensis and Candidatus Berkiella aquae.</title>
        <authorList>
            <person name="Mehari Y.T."/>
            <person name="Arivett B.A."/>
            <person name="Farone A.L."/>
            <person name="Gunderson J.H."/>
            <person name="Farone M.B."/>
        </authorList>
    </citation>
    <scope>NUCLEOTIDE SEQUENCE [LARGE SCALE GENOMIC DNA]</scope>
    <source>
        <strain evidence="2">CC99</strain>
    </source>
</reference>
<evidence type="ECO:0000313" key="2">
    <source>
        <dbReference type="EMBL" id="KRG19957.1"/>
    </source>
</evidence>
<accession>A0A0Q9YH70</accession>
<feature type="compositionally biased region" description="Basic and acidic residues" evidence="1">
    <location>
        <begin position="1"/>
        <end position="16"/>
    </location>
</feature>
<feature type="region of interest" description="Disordered" evidence="1">
    <location>
        <begin position="1"/>
        <end position="24"/>
    </location>
</feature>
<protein>
    <recommendedName>
        <fullName evidence="5">Antitoxin VbhA domain-containing protein</fullName>
    </recommendedName>
</protein>
<evidence type="ECO:0000256" key="1">
    <source>
        <dbReference type="SAM" id="MobiDB-lite"/>
    </source>
</evidence>
<gene>
    <name evidence="2" type="ORF">CC99x_00178</name>
    <name evidence="3" type="ORF">CC99x_006040</name>
</gene>
<name>A0A0Q9YH70_9GAMM</name>
<feature type="region of interest" description="Disordered" evidence="1">
    <location>
        <begin position="56"/>
        <end position="77"/>
    </location>
</feature>
<dbReference type="RefSeq" id="WP_057622686.1">
    <property type="nucleotide sequence ID" value="NZ_LKHV02000001.1"/>
</dbReference>
<sequence length="77" mass="8631">MPKNIDPSKSDEKSNEAHTQALKKKKSMLKVFEHGQFMPERETAAAQDLYTRVSNGSMSEDSLIDFQNDSMKPAAGR</sequence>
<reference evidence="3" key="3">
    <citation type="submission" date="2021-06" db="EMBL/GenBank/DDBJ databases">
        <title>Genomic Description and Analysis of Intracellular Bacteria, Candidatus Berkiella cookevillensis and Candidatus Berkiella aquae.</title>
        <authorList>
            <person name="Kidane D.T."/>
            <person name="Mehari Y.T."/>
            <person name="Rice F.C."/>
            <person name="Arivett B.A."/>
            <person name="Farone A.L."/>
            <person name="Berk S.G."/>
            <person name="Farone M.B."/>
        </authorList>
    </citation>
    <scope>NUCLEOTIDE SEQUENCE</scope>
    <source>
        <strain evidence="3">CC99</strain>
    </source>
</reference>
<keyword evidence="4" id="KW-1185">Reference proteome</keyword>
<feature type="compositionally biased region" description="Polar residues" evidence="1">
    <location>
        <begin position="56"/>
        <end position="70"/>
    </location>
</feature>
<organism evidence="2">
    <name type="scientific">Candidatus Berkiella cookevillensis</name>
    <dbReference type="NCBI Taxonomy" id="437022"/>
    <lineage>
        <taxon>Bacteria</taxon>
        <taxon>Pseudomonadati</taxon>
        <taxon>Pseudomonadota</taxon>
        <taxon>Gammaproteobacteria</taxon>
        <taxon>Candidatus Berkiellales</taxon>
        <taxon>Candidatus Berkiellaceae</taxon>
        <taxon>Candidatus Berkiella</taxon>
    </lineage>
</organism>
<dbReference type="EMBL" id="LKHV01000001">
    <property type="protein sequence ID" value="KRG19957.1"/>
    <property type="molecule type" value="Genomic_DNA"/>
</dbReference>
<comment type="caution">
    <text evidence="2">The sequence shown here is derived from an EMBL/GenBank/DDBJ whole genome shotgun (WGS) entry which is preliminary data.</text>
</comment>